<reference evidence="2 3" key="1">
    <citation type="submission" date="2018-08" db="EMBL/GenBank/DDBJ databases">
        <title>Pallidiluteibacterium maritimus gen. nov., sp. nov., isolated from coastal sediment.</title>
        <authorList>
            <person name="Zhou L.Y."/>
        </authorList>
    </citation>
    <scope>NUCLEOTIDE SEQUENCE [LARGE SCALE GENOMIC DNA]</scope>
    <source>
        <strain evidence="2 3">XSD2</strain>
    </source>
</reference>
<protein>
    <submittedName>
        <fullName evidence="2">M20/M25/M40 family metallo-hydrolase</fullName>
    </submittedName>
</protein>
<dbReference type="EMBL" id="QWGR01000012">
    <property type="protein sequence ID" value="RIJ46720.1"/>
    <property type="molecule type" value="Genomic_DNA"/>
</dbReference>
<dbReference type="Gene3D" id="3.50.30.30">
    <property type="match status" value="1"/>
</dbReference>
<dbReference type="Pfam" id="PF04389">
    <property type="entry name" value="Peptidase_M28"/>
    <property type="match status" value="1"/>
</dbReference>
<dbReference type="AlphaFoldDB" id="A0A399SSE2"/>
<accession>A0A399SSE2</accession>
<dbReference type="Proteomes" id="UP000265926">
    <property type="component" value="Unassembled WGS sequence"/>
</dbReference>
<dbReference type="PROSITE" id="PS50106">
    <property type="entry name" value="PDZ"/>
    <property type="match status" value="1"/>
</dbReference>
<dbReference type="GO" id="GO:0008235">
    <property type="term" value="F:metalloexopeptidase activity"/>
    <property type="evidence" value="ECO:0007669"/>
    <property type="project" value="InterPro"/>
</dbReference>
<comment type="caution">
    <text evidence="2">The sequence shown here is derived from an EMBL/GenBank/DDBJ whole genome shotgun (WGS) entry which is preliminary data.</text>
</comment>
<feature type="domain" description="PDZ" evidence="1">
    <location>
        <begin position="493"/>
        <end position="579"/>
    </location>
</feature>
<dbReference type="InterPro" id="IPR001478">
    <property type="entry name" value="PDZ"/>
</dbReference>
<dbReference type="Pfam" id="PF13180">
    <property type="entry name" value="PDZ_2"/>
    <property type="match status" value="1"/>
</dbReference>
<dbReference type="Gene3D" id="3.40.630.10">
    <property type="entry name" value="Zn peptidases"/>
    <property type="match status" value="1"/>
</dbReference>
<proteinExistence type="predicted"/>
<gene>
    <name evidence="2" type="ORF">D1614_17475</name>
</gene>
<organism evidence="2 3">
    <name type="scientific">Maribellus luteus</name>
    <dbReference type="NCBI Taxonomy" id="2305463"/>
    <lineage>
        <taxon>Bacteria</taxon>
        <taxon>Pseudomonadati</taxon>
        <taxon>Bacteroidota</taxon>
        <taxon>Bacteroidia</taxon>
        <taxon>Marinilabiliales</taxon>
        <taxon>Prolixibacteraceae</taxon>
        <taxon>Maribellus</taxon>
    </lineage>
</organism>
<dbReference type="SUPFAM" id="SSF52025">
    <property type="entry name" value="PA domain"/>
    <property type="match status" value="1"/>
</dbReference>
<dbReference type="OrthoDB" id="9764939at2"/>
<dbReference type="Gene3D" id="2.30.42.10">
    <property type="match status" value="1"/>
</dbReference>
<dbReference type="SUPFAM" id="SSF50156">
    <property type="entry name" value="PDZ domain-like"/>
    <property type="match status" value="1"/>
</dbReference>
<dbReference type="PANTHER" id="PTHR12147:SF26">
    <property type="entry name" value="PEPTIDASE M28 DOMAIN-CONTAINING PROTEIN"/>
    <property type="match status" value="1"/>
</dbReference>
<name>A0A399SSE2_9BACT</name>
<keyword evidence="2" id="KW-0378">Hydrolase</keyword>
<dbReference type="InterPro" id="IPR007484">
    <property type="entry name" value="Peptidase_M28"/>
</dbReference>
<dbReference type="SMART" id="SM00228">
    <property type="entry name" value="PDZ"/>
    <property type="match status" value="1"/>
</dbReference>
<dbReference type="PANTHER" id="PTHR12147">
    <property type="entry name" value="METALLOPEPTIDASE M28 FAMILY MEMBER"/>
    <property type="match status" value="1"/>
</dbReference>
<dbReference type="GO" id="GO:0006508">
    <property type="term" value="P:proteolysis"/>
    <property type="evidence" value="ECO:0007669"/>
    <property type="project" value="InterPro"/>
</dbReference>
<dbReference type="InterPro" id="IPR046450">
    <property type="entry name" value="PA_dom_sf"/>
</dbReference>
<dbReference type="InterPro" id="IPR045175">
    <property type="entry name" value="M28_fam"/>
</dbReference>
<dbReference type="RefSeq" id="WP_119439266.1">
    <property type="nucleotide sequence ID" value="NZ_QWGR01000012.1"/>
</dbReference>
<keyword evidence="3" id="KW-1185">Reference proteome</keyword>
<evidence type="ECO:0000259" key="1">
    <source>
        <dbReference type="PROSITE" id="PS50106"/>
    </source>
</evidence>
<sequence>MKNTILLLWVLALTACGPKFNPEITVDDLKENIYYLASDSLQGRKSGEPGGLLAAEYIRQKFETAGLQLLYDSGFQPFSLVADAELGEGNSLSVGNKSFEAKTDFLPYAFSANSTVEATLVFAGYGMEVDRDSLKWNDFEGVDVAGKWMLVLQGDPDLENPNSPYLEFSTERAKALTASDKNAAGIILVAGPDFNEKDELSSLFFDKNSSRFDMPVLQVTRKVADEMLAGAGETIESLENRMKEEHRGFNLEVTTSVKATVNVQLKEKETRNVVAMLPGLDETLKDEAVVIGAHYDHLGMGGPGSDSRAVDTTAVHNGADDNASGVAAVIQLAEKLAVEKANKRSLIFVAFGAEEMGLIGSKAFVNDPPVATEKMVVMFNFDMVGRLDTTTNALSISGTKTSKETEEILNNLNTDFELAFSEEGIGPSDHASFYLQNVPVFFFSTGAHPDYHTPKDDAELINYEGEKKVLDYAVKVIAEVTNRDRKLTFQEAGSKFQRSRGGRFKVTFGIMPDYAGLEKRGMRIDAVTKGKPADKAGMQRGDIITAIEGKKVSNIYDYMSRLQTLEAGQRISVDIIRDNKETVLIVQL</sequence>
<evidence type="ECO:0000313" key="2">
    <source>
        <dbReference type="EMBL" id="RIJ46720.1"/>
    </source>
</evidence>
<dbReference type="SUPFAM" id="SSF53187">
    <property type="entry name" value="Zn-dependent exopeptidases"/>
    <property type="match status" value="1"/>
</dbReference>
<dbReference type="PROSITE" id="PS51257">
    <property type="entry name" value="PROKAR_LIPOPROTEIN"/>
    <property type="match status" value="1"/>
</dbReference>
<dbReference type="InterPro" id="IPR036034">
    <property type="entry name" value="PDZ_sf"/>
</dbReference>
<evidence type="ECO:0000313" key="3">
    <source>
        <dbReference type="Proteomes" id="UP000265926"/>
    </source>
</evidence>